<name>A0A8W8LRC1_MAGGI</name>
<dbReference type="EnsemblMetazoa" id="G29372.1">
    <property type="protein sequence ID" value="G29372.1:cds"/>
    <property type="gene ID" value="G29372"/>
</dbReference>
<dbReference type="Proteomes" id="UP000005408">
    <property type="component" value="Unassembled WGS sequence"/>
</dbReference>
<keyword evidence="7" id="KW-0862">Zinc</keyword>
<dbReference type="AlphaFoldDB" id="A0A8W8LRC1"/>
<dbReference type="GO" id="GO:0004842">
    <property type="term" value="F:ubiquitin-protein transferase activity"/>
    <property type="evidence" value="ECO:0007669"/>
    <property type="project" value="TreeGrafter"/>
</dbReference>
<evidence type="ECO:0000256" key="11">
    <source>
        <dbReference type="SAM" id="Phobius"/>
    </source>
</evidence>
<dbReference type="Pfam" id="PF12906">
    <property type="entry name" value="RINGv"/>
    <property type="match status" value="1"/>
</dbReference>
<keyword evidence="8 11" id="KW-1133">Transmembrane helix</keyword>
<keyword evidence="14" id="KW-1185">Reference proteome</keyword>
<dbReference type="InterPro" id="IPR011016">
    <property type="entry name" value="Znf_RING-CH"/>
</dbReference>
<keyword evidence="9 11" id="KW-0472">Membrane</keyword>
<dbReference type="SUPFAM" id="SSF57850">
    <property type="entry name" value="RING/U-box"/>
    <property type="match status" value="1"/>
</dbReference>
<dbReference type="PANTHER" id="PTHR46065:SF3">
    <property type="entry name" value="FI20425P1"/>
    <property type="match status" value="1"/>
</dbReference>
<accession>A0A8W8LRC1</accession>
<feature type="compositionally biased region" description="Polar residues" evidence="10">
    <location>
        <begin position="24"/>
        <end position="36"/>
    </location>
</feature>
<feature type="region of interest" description="Disordered" evidence="10">
    <location>
        <begin position="1"/>
        <end position="36"/>
    </location>
</feature>
<dbReference type="PROSITE" id="PS51292">
    <property type="entry name" value="ZF_RING_CH"/>
    <property type="match status" value="1"/>
</dbReference>
<evidence type="ECO:0000256" key="1">
    <source>
        <dbReference type="ARBA" id="ARBA00004141"/>
    </source>
</evidence>
<feature type="transmembrane region" description="Helical" evidence="11">
    <location>
        <begin position="197"/>
        <end position="227"/>
    </location>
</feature>
<dbReference type="Gene3D" id="3.30.40.10">
    <property type="entry name" value="Zinc/RING finger domain, C3HC4 (zinc finger)"/>
    <property type="match status" value="1"/>
</dbReference>
<reference evidence="13" key="1">
    <citation type="submission" date="2022-08" db="UniProtKB">
        <authorList>
            <consortium name="EnsemblMetazoa"/>
        </authorList>
    </citation>
    <scope>IDENTIFICATION</scope>
    <source>
        <strain evidence="13">05x7-T-G4-1.051#20</strain>
    </source>
</reference>
<evidence type="ECO:0000256" key="4">
    <source>
        <dbReference type="ARBA" id="ARBA00022723"/>
    </source>
</evidence>
<evidence type="ECO:0000313" key="14">
    <source>
        <dbReference type="Proteomes" id="UP000005408"/>
    </source>
</evidence>
<evidence type="ECO:0000256" key="8">
    <source>
        <dbReference type="ARBA" id="ARBA00022989"/>
    </source>
</evidence>
<evidence type="ECO:0000256" key="9">
    <source>
        <dbReference type="ARBA" id="ARBA00023136"/>
    </source>
</evidence>
<evidence type="ECO:0000256" key="6">
    <source>
        <dbReference type="ARBA" id="ARBA00022786"/>
    </source>
</evidence>
<dbReference type="PANTHER" id="PTHR46065">
    <property type="entry name" value="E3 UBIQUITIN-PROTEIN LIGASE MARCH 2/3 FAMILY MEMBER"/>
    <property type="match status" value="1"/>
</dbReference>
<dbReference type="GO" id="GO:0008270">
    <property type="term" value="F:zinc ion binding"/>
    <property type="evidence" value="ECO:0007669"/>
    <property type="project" value="UniProtKB-KW"/>
</dbReference>
<evidence type="ECO:0000256" key="7">
    <source>
        <dbReference type="ARBA" id="ARBA00022833"/>
    </source>
</evidence>
<evidence type="ECO:0000259" key="12">
    <source>
        <dbReference type="PROSITE" id="PS51292"/>
    </source>
</evidence>
<evidence type="ECO:0000256" key="2">
    <source>
        <dbReference type="ARBA" id="ARBA00022679"/>
    </source>
</evidence>
<keyword evidence="3 11" id="KW-0812">Transmembrane</keyword>
<evidence type="ECO:0000256" key="10">
    <source>
        <dbReference type="SAM" id="MobiDB-lite"/>
    </source>
</evidence>
<feature type="domain" description="RING-CH-type" evidence="12">
    <location>
        <begin position="55"/>
        <end position="118"/>
    </location>
</feature>
<keyword evidence="4" id="KW-0479">Metal-binding</keyword>
<proteinExistence type="predicted"/>
<evidence type="ECO:0000256" key="3">
    <source>
        <dbReference type="ARBA" id="ARBA00022692"/>
    </source>
</evidence>
<protein>
    <recommendedName>
        <fullName evidence="12">RING-CH-type domain-containing protein</fullName>
    </recommendedName>
</protein>
<dbReference type="GO" id="GO:0016567">
    <property type="term" value="P:protein ubiquitination"/>
    <property type="evidence" value="ECO:0007669"/>
    <property type="project" value="TreeGrafter"/>
</dbReference>
<dbReference type="SMART" id="SM00744">
    <property type="entry name" value="RINGv"/>
    <property type="match status" value="1"/>
</dbReference>
<organism evidence="13 14">
    <name type="scientific">Magallana gigas</name>
    <name type="common">Pacific oyster</name>
    <name type="synonym">Crassostrea gigas</name>
    <dbReference type="NCBI Taxonomy" id="29159"/>
    <lineage>
        <taxon>Eukaryota</taxon>
        <taxon>Metazoa</taxon>
        <taxon>Spiralia</taxon>
        <taxon>Lophotrochozoa</taxon>
        <taxon>Mollusca</taxon>
        <taxon>Bivalvia</taxon>
        <taxon>Autobranchia</taxon>
        <taxon>Pteriomorphia</taxon>
        <taxon>Ostreida</taxon>
        <taxon>Ostreoidea</taxon>
        <taxon>Ostreidae</taxon>
        <taxon>Magallana</taxon>
    </lineage>
</organism>
<evidence type="ECO:0000313" key="13">
    <source>
        <dbReference type="EnsemblMetazoa" id="G29372.1:cds"/>
    </source>
</evidence>
<evidence type="ECO:0000256" key="5">
    <source>
        <dbReference type="ARBA" id="ARBA00022771"/>
    </source>
</evidence>
<keyword evidence="5" id="KW-0863">Zinc-finger</keyword>
<dbReference type="GO" id="GO:0016020">
    <property type="term" value="C:membrane"/>
    <property type="evidence" value="ECO:0007669"/>
    <property type="project" value="UniProtKB-SubCell"/>
</dbReference>
<feature type="transmembrane region" description="Helical" evidence="11">
    <location>
        <begin position="151"/>
        <end position="170"/>
    </location>
</feature>
<keyword evidence="2" id="KW-0808">Transferase</keyword>
<sequence>MEGHSEPLGMESNTVSDRVPLTQIGDSPSLTSQESSVTDCQVSNRQVNVFVVSSSSSNSEFVCRICQLAKKNSDEDLSSTECDCRGYLSKVHHSCLKEWVRYKGSTRCEICTSHFACVTPPLQPGLLQLEALHQLAWHFERNRPFNRRKRAILGTAILFLLIVTIVTSLMTVSADREYEKAARDPEISPKRVDDSNIVFSICIAFAFFCATLTVGLVIIWFGVECCFSIQRRGMLRRATRRLLLNENRA</sequence>
<keyword evidence="6" id="KW-0833">Ubl conjugation pathway</keyword>
<comment type="subcellular location">
    <subcellularLocation>
        <location evidence="1">Membrane</location>
        <topology evidence="1">Multi-pass membrane protein</topology>
    </subcellularLocation>
</comment>
<dbReference type="InterPro" id="IPR013083">
    <property type="entry name" value="Znf_RING/FYVE/PHD"/>
</dbReference>